<protein>
    <submittedName>
        <fullName evidence="1">Uncharacterized protein</fullName>
    </submittedName>
</protein>
<evidence type="ECO:0000313" key="2">
    <source>
        <dbReference type="Proteomes" id="UP000024635"/>
    </source>
</evidence>
<sequence>MSSVWQRSTAIHVAIDTYHFHDLLYRRFILIHFELAKSGDTLNLHSDDVVAITQPPPFSIATAPSRQIG</sequence>
<dbReference type="Proteomes" id="UP000024635">
    <property type="component" value="Unassembled WGS sequence"/>
</dbReference>
<organism evidence="1 2">
    <name type="scientific">Ancylostoma ceylanicum</name>
    <dbReference type="NCBI Taxonomy" id="53326"/>
    <lineage>
        <taxon>Eukaryota</taxon>
        <taxon>Metazoa</taxon>
        <taxon>Ecdysozoa</taxon>
        <taxon>Nematoda</taxon>
        <taxon>Chromadorea</taxon>
        <taxon>Rhabditida</taxon>
        <taxon>Rhabditina</taxon>
        <taxon>Rhabditomorpha</taxon>
        <taxon>Strongyloidea</taxon>
        <taxon>Ancylostomatidae</taxon>
        <taxon>Ancylostomatinae</taxon>
        <taxon>Ancylostoma</taxon>
    </lineage>
</organism>
<comment type="caution">
    <text evidence="1">The sequence shown here is derived from an EMBL/GenBank/DDBJ whole genome shotgun (WGS) entry which is preliminary data.</text>
</comment>
<evidence type="ECO:0000313" key="1">
    <source>
        <dbReference type="EMBL" id="EYC04348.1"/>
    </source>
</evidence>
<dbReference type="AlphaFoldDB" id="A0A016TPD9"/>
<keyword evidence="2" id="KW-1185">Reference proteome</keyword>
<dbReference type="EMBL" id="JARK01001424">
    <property type="protein sequence ID" value="EYC04348.1"/>
    <property type="molecule type" value="Genomic_DNA"/>
</dbReference>
<name>A0A016TPD9_9BILA</name>
<gene>
    <name evidence="1" type="primary">Acey_s0088.g2151</name>
    <name evidence="1" type="ORF">Y032_0088g2151</name>
</gene>
<reference evidence="2" key="1">
    <citation type="journal article" date="2015" name="Nat. Genet.">
        <title>The genome and transcriptome of the zoonotic hookworm Ancylostoma ceylanicum identify infection-specific gene families.</title>
        <authorList>
            <person name="Schwarz E.M."/>
            <person name="Hu Y."/>
            <person name="Antoshechkin I."/>
            <person name="Miller M.M."/>
            <person name="Sternberg P.W."/>
            <person name="Aroian R.V."/>
        </authorList>
    </citation>
    <scope>NUCLEOTIDE SEQUENCE</scope>
    <source>
        <strain evidence="2">HY135</strain>
    </source>
</reference>
<accession>A0A016TPD9</accession>
<proteinExistence type="predicted"/>